<dbReference type="GO" id="GO:0003723">
    <property type="term" value="F:RNA binding"/>
    <property type="evidence" value="ECO:0007669"/>
    <property type="project" value="TreeGrafter"/>
</dbReference>
<dbReference type="Pfam" id="PF00380">
    <property type="entry name" value="Ribosomal_S9"/>
    <property type="match status" value="1"/>
</dbReference>
<accession>A0A976M563</accession>
<dbReference type="GO" id="GO:0003735">
    <property type="term" value="F:structural constituent of ribosome"/>
    <property type="evidence" value="ECO:0007669"/>
    <property type="project" value="InterPro"/>
</dbReference>
<proteinExistence type="inferred from homology"/>
<evidence type="ECO:0000256" key="4">
    <source>
        <dbReference type="SAM" id="MobiDB-lite"/>
    </source>
</evidence>
<dbReference type="EMBL" id="CP056066">
    <property type="protein sequence ID" value="UKJ88619.2"/>
    <property type="molecule type" value="Genomic_DNA"/>
</dbReference>
<name>A0A976M563_THEOR</name>
<evidence type="ECO:0000313" key="6">
    <source>
        <dbReference type="Proteomes" id="UP000244803"/>
    </source>
</evidence>
<dbReference type="InterPro" id="IPR000754">
    <property type="entry name" value="Ribosomal_uS9"/>
</dbReference>
<evidence type="ECO:0000256" key="2">
    <source>
        <dbReference type="ARBA" id="ARBA00022980"/>
    </source>
</evidence>
<gene>
    <name evidence="5" type="ORF">MACJ_001863</name>
</gene>
<evidence type="ECO:0000256" key="3">
    <source>
        <dbReference type="ARBA" id="ARBA00023274"/>
    </source>
</evidence>
<dbReference type="SUPFAM" id="SSF54211">
    <property type="entry name" value="Ribosomal protein S5 domain 2-like"/>
    <property type="match status" value="1"/>
</dbReference>
<sequence>MRLKTNLSLEQVRIPAPTSFVTQALYLAKEAGIVTKTEIQKLIISSPSFSRDKSPFLINNFYKQSQNTQQAQEESENDMTENKKTDCNIHIEPEAEISRIDKVIASKMDPDSLKVFWHNNCWWKVHSEAYGTCKRATSHVILKRGSGTVKVNGEEDIYKRWPIFYNRMDAVEPFYTAGCAGIYDLFIRTKGSGPSGQSRATRLAVARALVNANPSLHCYLKGSRPSFQLCLDALYEDLRQKMPKMPGRTGARSQRQWVKR</sequence>
<feature type="region of interest" description="Disordered" evidence="4">
    <location>
        <begin position="67"/>
        <end position="86"/>
    </location>
</feature>
<evidence type="ECO:0000313" key="5">
    <source>
        <dbReference type="EMBL" id="UKJ88619.2"/>
    </source>
</evidence>
<dbReference type="OrthoDB" id="9989112at2759"/>
<organism evidence="5 6">
    <name type="scientific">Theileria orientalis</name>
    <dbReference type="NCBI Taxonomy" id="68886"/>
    <lineage>
        <taxon>Eukaryota</taxon>
        <taxon>Sar</taxon>
        <taxon>Alveolata</taxon>
        <taxon>Apicomplexa</taxon>
        <taxon>Aconoidasida</taxon>
        <taxon>Piroplasmida</taxon>
        <taxon>Theileriidae</taxon>
        <taxon>Theileria</taxon>
    </lineage>
</organism>
<keyword evidence="2 5" id="KW-0689">Ribosomal protein</keyword>
<keyword evidence="3" id="KW-0687">Ribonucleoprotein</keyword>
<dbReference type="Gene3D" id="3.30.230.10">
    <property type="match status" value="1"/>
</dbReference>
<comment type="similarity">
    <text evidence="1">Belongs to the universal ribosomal protein uS9 family.</text>
</comment>
<dbReference type="PANTHER" id="PTHR21569:SF1">
    <property type="entry name" value="SMALL RIBOSOMAL SUBUNIT PROTEIN US9M"/>
    <property type="match status" value="1"/>
</dbReference>
<dbReference type="AlphaFoldDB" id="A0A976M563"/>
<evidence type="ECO:0000256" key="1">
    <source>
        <dbReference type="ARBA" id="ARBA00005251"/>
    </source>
</evidence>
<dbReference type="Proteomes" id="UP000244803">
    <property type="component" value="Chromosome 3"/>
</dbReference>
<dbReference type="GO" id="GO:0006412">
    <property type="term" value="P:translation"/>
    <property type="evidence" value="ECO:0007669"/>
    <property type="project" value="InterPro"/>
</dbReference>
<protein>
    <submittedName>
        <fullName evidence="5">Ribosomal protein S9</fullName>
    </submittedName>
</protein>
<dbReference type="PANTHER" id="PTHR21569">
    <property type="entry name" value="RIBOSOMAL PROTEIN S9"/>
    <property type="match status" value="1"/>
</dbReference>
<reference evidence="5" key="1">
    <citation type="submission" date="2022-07" db="EMBL/GenBank/DDBJ databases">
        <title>Evaluation of T. orientalis genome assembly methods using nanopore sequencing and analysis of variation between genomes.</title>
        <authorList>
            <person name="Yam J."/>
            <person name="Micallef M.L."/>
            <person name="Liu M."/>
            <person name="Djordjevic S.P."/>
            <person name="Bogema D.R."/>
            <person name="Jenkins C."/>
        </authorList>
    </citation>
    <scope>NUCLEOTIDE SEQUENCE</scope>
    <source>
        <strain evidence="5">Fish Creek</strain>
    </source>
</reference>
<dbReference type="GO" id="GO:0015935">
    <property type="term" value="C:small ribosomal subunit"/>
    <property type="evidence" value="ECO:0007669"/>
    <property type="project" value="TreeGrafter"/>
</dbReference>
<dbReference type="InterPro" id="IPR020568">
    <property type="entry name" value="Ribosomal_Su5_D2-typ_SF"/>
</dbReference>
<dbReference type="InterPro" id="IPR014721">
    <property type="entry name" value="Ribsml_uS5_D2-typ_fold_subgr"/>
</dbReference>